<dbReference type="GeneID" id="67007269"/>
<keyword evidence="2" id="KW-1185">Reference proteome</keyword>
<protein>
    <submittedName>
        <fullName evidence="1">Uncharacterized protein</fullName>
    </submittedName>
</protein>
<comment type="caution">
    <text evidence="1">The sequence shown here is derived from an EMBL/GenBank/DDBJ whole genome shotgun (WGS) entry which is preliminary data.</text>
</comment>
<dbReference type="AlphaFoldDB" id="A0A9P3BL22"/>
<dbReference type="OrthoDB" id="4509592at2759"/>
<sequence length="67" mass="7637">MERAPELIMQASWSDLHSLANANDSDIALNLDYRLTESEDFTEATVKPMDIREKFVLDVQQPATKLL</sequence>
<dbReference type="RefSeq" id="XP_043160460.1">
    <property type="nucleotide sequence ID" value="XM_043304525.1"/>
</dbReference>
<dbReference type="Proteomes" id="UP001043456">
    <property type="component" value="Unassembled WGS sequence"/>
</dbReference>
<accession>A0A9P3BL22</accession>
<evidence type="ECO:0000313" key="1">
    <source>
        <dbReference type="EMBL" id="GIJ89714.1"/>
    </source>
</evidence>
<reference evidence="1 2" key="1">
    <citation type="submission" date="2018-10" db="EMBL/GenBank/DDBJ databases">
        <title>Pan-genome distribution and transcriptional activeness of fungal secondary metabolism genes in Aspergillus section Fumigati.</title>
        <authorList>
            <person name="Takahashi H."/>
            <person name="Umemura M."/>
            <person name="Ninomiya A."/>
            <person name="Kusuya Y."/>
            <person name="Urayama S."/>
            <person name="Shimizu M."/>
            <person name="Watanabe A."/>
            <person name="Kamei K."/>
            <person name="Yaguchi T."/>
            <person name="Hagiwara D."/>
        </authorList>
    </citation>
    <scope>NUCLEOTIDE SEQUENCE [LARGE SCALE GENOMIC DNA]</scope>
    <source>
        <strain evidence="1 2">IFM 55266</strain>
    </source>
</reference>
<dbReference type="EMBL" id="BHVY01000006">
    <property type="protein sequence ID" value="GIJ89714.1"/>
    <property type="molecule type" value="Genomic_DNA"/>
</dbReference>
<evidence type="ECO:0000313" key="2">
    <source>
        <dbReference type="Proteomes" id="UP001043456"/>
    </source>
</evidence>
<name>A0A9P3BL22_9EURO</name>
<proteinExistence type="predicted"/>
<gene>
    <name evidence="1" type="ORF">Asppvi_008659</name>
</gene>
<organism evidence="1 2">
    <name type="scientific">Aspergillus pseudoviridinutans</name>
    <dbReference type="NCBI Taxonomy" id="1517512"/>
    <lineage>
        <taxon>Eukaryota</taxon>
        <taxon>Fungi</taxon>
        <taxon>Dikarya</taxon>
        <taxon>Ascomycota</taxon>
        <taxon>Pezizomycotina</taxon>
        <taxon>Eurotiomycetes</taxon>
        <taxon>Eurotiomycetidae</taxon>
        <taxon>Eurotiales</taxon>
        <taxon>Aspergillaceae</taxon>
        <taxon>Aspergillus</taxon>
        <taxon>Aspergillus subgen. Fumigati</taxon>
    </lineage>
</organism>